<sequence length="62" mass="7182">SLFNMANTEITEDGNKPLVRSLVKRSTRCRRMSESCPLETRCCRGLNCYQNFVCIRHTSVQK</sequence>
<name>A0A0A7ACW0_MYTGA</name>
<evidence type="ECO:0000313" key="1">
    <source>
        <dbReference type="EMBL" id="AHF20931.1"/>
    </source>
</evidence>
<organism evidence="1">
    <name type="scientific">Mytilus galloprovincialis</name>
    <name type="common">Mediterranean mussel</name>
    <dbReference type="NCBI Taxonomy" id="29158"/>
    <lineage>
        <taxon>Eukaryota</taxon>
        <taxon>Metazoa</taxon>
        <taxon>Spiralia</taxon>
        <taxon>Lophotrochozoa</taxon>
        <taxon>Mollusca</taxon>
        <taxon>Bivalvia</taxon>
        <taxon>Autobranchia</taxon>
        <taxon>Pteriomorphia</taxon>
        <taxon>Mytilida</taxon>
        <taxon>Mytiloidea</taxon>
        <taxon>Mytilidae</taxon>
        <taxon>Mytilinae</taxon>
        <taxon>Mytilus</taxon>
    </lineage>
</organism>
<dbReference type="AlphaFoldDB" id="A0A0A7ACW0"/>
<feature type="non-terminal residue" evidence="1">
    <location>
        <position position="1"/>
    </location>
</feature>
<proteinExistence type="evidence at transcript level"/>
<reference evidence="1" key="1">
    <citation type="journal article" date="2015" name="Genome Biol. Evol.">
        <title>Identification and Characterization of a Novel Family of Cysteine-Rich Peptides (MgCRP-I) from Mytilus galloprovincialis.</title>
        <authorList>
            <person name="Gerdol M."/>
            <person name="Puillandre N."/>
            <person name="De Moro G."/>
            <person name="Guarnaccia C."/>
            <person name="Lucafo M."/>
            <person name="Benincasa M."/>
            <person name="Zlatev V."/>
            <person name="Manfrin C."/>
            <person name="Torboli V."/>
            <person name="Giulianini P.G."/>
            <person name="Sava G."/>
            <person name="Venier P."/>
            <person name="Pallavicini A."/>
        </authorList>
    </citation>
    <scope>NUCLEOTIDE SEQUENCE</scope>
</reference>
<dbReference type="EMBL" id="KJ002657">
    <property type="protein sequence ID" value="AHF20931.1"/>
    <property type="molecule type" value="mRNA"/>
</dbReference>
<accession>A0A0A7ACW0</accession>
<protein>
    <submittedName>
        <fullName evidence="1">CRP-I 11</fullName>
    </submittedName>
</protein>